<evidence type="ECO:0000313" key="2">
    <source>
        <dbReference type="EMBL" id="NED96600.1"/>
    </source>
</evidence>
<evidence type="ECO:0000313" key="3">
    <source>
        <dbReference type="Proteomes" id="UP000469185"/>
    </source>
</evidence>
<dbReference type="InterPro" id="IPR025117">
    <property type="entry name" value="DUF4037"/>
</dbReference>
<reference evidence="2 3" key="1">
    <citation type="submission" date="2020-02" db="EMBL/GenBank/DDBJ databases">
        <authorList>
            <person name="Li X.-J."/>
            <person name="Feng X.-M."/>
        </authorList>
    </citation>
    <scope>NUCLEOTIDE SEQUENCE [LARGE SCALE GENOMIC DNA]</scope>
    <source>
        <strain evidence="2 3">CGMCC 4.7225</strain>
    </source>
</reference>
<name>A0A6N9YNU0_9ACTN</name>
<sequence length="354" mass="39599">MADFTPGLELNAAFYADVVEPLIRPFRHSAALLGWGSDVLGYDTSRSTDHGWGPRLQIFVDNHDVSAVTQVLDDGLPATFRGWDVAYGWDDERVQHHVEVVDIGSWLAGQLGLDPRPVMRVVDWLVVPQQQLLGVVRGAVYADPDGELGSVREALAYYPDHVWRWILACQWQRLSQEEHFVGRTAEVGDQLGSQLVAGRLVRELMRLAFLIERTYWPYSKWFGTAFAALPVAADLHAPLEAAIAATGFPVRQEALVEAFELLARRHNELGLHEPLDARVRPFHNRPFRVLASERFAHACRAGIADGFLRQLPLVGSVDQFVDATDVLAQGRARRLVALYADERSTGPSRERPEN</sequence>
<evidence type="ECO:0000259" key="1">
    <source>
        <dbReference type="Pfam" id="PF13228"/>
    </source>
</evidence>
<gene>
    <name evidence="2" type="ORF">G1H11_14915</name>
</gene>
<proteinExistence type="predicted"/>
<dbReference type="Proteomes" id="UP000469185">
    <property type="component" value="Unassembled WGS sequence"/>
</dbReference>
<accession>A0A6N9YNU0</accession>
<dbReference type="EMBL" id="JAAGOB010000007">
    <property type="protein sequence ID" value="NED96600.1"/>
    <property type="molecule type" value="Genomic_DNA"/>
</dbReference>
<dbReference type="Pfam" id="PF13228">
    <property type="entry name" value="DUF4037"/>
    <property type="match status" value="1"/>
</dbReference>
<dbReference type="AlphaFoldDB" id="A0A6N9YNU0"/>
<protein>
    <submittedName>
        <fullName evidence="2">DUF4037 domain-containing protein</fullName>
    </submittedName>
</protein>
<feature type="domain" description="DUF4037" evidence="1">
    <location>
        <begin position="124"/>
        <end position="222"/>
    </location>
</feature>
<keyword evidence="3" id="KW-1185">Reference proteome</keyword>
<dbReference type="RefSeq" id="WP_163819377.1">
    <property type="nucleotide sequence ID" value="NZ_JAAGOB010000007.1"/>
</dbReference>
<comment type="caution">
    <text evidence="2">The sequence shown here is derived from an EMBL/GenBank/DDBJ whole genome shotgun (WGS) entry which is preliminary data.</text>
</comment>
<organism evidence="2 3">
    <name type="scientific">Phytoactinopolyspora alkaliphila</name>
    <dbReference type="NCBI Taxonomy" id="1783498"/>
    <lineage>
        <taxon>Bacteria</taxon>
        <taxon>Bacillati</taxon>
        <taxon>Actinomycetota</taxon>
        <taxon>Actinomycetes</taxon>
        <taxon>Jiangellales</taxon>
        <taxon>Jiangellaceae</taxon>
        <taxon>Phytoactinopolyspora</taxon>
    </lineage>
</organism>